<dbReference type="Gene3D" id="3.40.190.150">
    <property type="entry name" value="Bordetella uptake gene, domain 1"/>
    <property type="match status" value="1"/>
</dbReference>
<reference evidence="3" key="1">
    <citation type="submission" date="2022-09" db="EMBL/GenBank/DDBJ databases">
        <title>Intensive care unit water sources are persistently colonized with multi-drug resistant bacteria and are the site of extensive horizontal gene transfer of antibiotic resistance genes.</title>
        <authorList>
            <person name="Diorio-Toth L."/>
        </authorList>
    </citation>
    <scope>NUCLEOTIDE SEQUENCE</scope>
    <source>
        <strain evidence="3">GD03843</strain>
    </source>
</reference>
<proteinExistence type="inferred from homology"/>
<dbReference type="PANTHER" id="PTHR42928">
    <property type="entry name" value="TRICARBOXYLATE-BINDING PROTEIN"/>
    <property type="match status" value="1"/>
</dbReference>
<dbReference type="InterPro" id="IPR042100">
    <property type="entry name" value="Bug_dom1"/>
</dbReference>
<comment type="similarity">
    <text evidence="1">Belongs to the UPF0065 (bug) family.</text>
</comment>
<evidence type="ECO:0000313" key="3">
    <source>
        <dbReference type="EMBL" id="MDH0739928.1"/>
    </source>
</evidence>
<feature type="chain" id="PRO_5041448981" evidence="2">
    <location>
        <begin position="40"/>
        <end position="335"/>
    </location>
</feature>
<evidence type="ECO:0000256" key="1">
    <source>
        <dbReference type="ARBA" id="ARBA00006987"/>
    </source>
</evidence>
<dbReference type="PANTHER" id="PTHR42928:SF5">
    <property type="entry name" value="BLR1237 PROTEIN"/>
    <property type="match status" value="1"/>
</dbReference>
<accession>A0AA42S7W4</accession>
<organism evidence="3 4">
    <name type="scientific">Achromobacter spanius</name>
    <dbReference type="NCBI Taxonomy" id="217203"/>
    <lineage>
        <taxon>Bacteria</taxon>
        <taxon>Pseudomonadati</taxon>
        <taxon>Pseudomonadota</taxon>
        <taxon>Betaproteobacteria</taxon>
        <taxon>Burkholderiales</taxon>
        <taxon>Alcaligenaceae</taxon>
        <taxon>Achromobacter</taxon>
    </lineage>
</organism>
<keyword evidence="2" id="KW-0732">Signal</keyword>
<sequence>MTDHPCSIALPRRRSLLKLGLGLGLALPTALALSPAARAATFPTRPITLIVPFPAGGATDTQMRALAVAASRELGQSVVIANRPGAGGTLGPAAMAHSAAPDGYTVSVVVGTLFRYPFLQQVNYDPVQDFTYIACMTAYSYGIVVRQDAPWKTLDELIADARAHPEKISYGATGAGGSGRIAIERLSRLTGTTFNFIPYKGAAEETTALLGGHIQMVADAGWGPMIDTGRARLLAIIGDARAKRVPEVPTMTELGYPIVATNPVGIAGPKGMDPKTVAVLQKAFHRAARDPEYNRALETADQPHMLMDSAAYTEFAVKQVAEEKRFVAELGLKTQ</sequence>
<dbReference type="Proteomes" id="UP001161094">
    <property type="component" value="Unassembled WGS sequence"/>
</dbReference>
<dbReference type="InterPro" id="IPR005064">
    <property type="entry name" value="BUG"/>
</dbReference>
<dbReference type="Gene3D" id="3.40.190.10">
    <property type="entry name" value="Periplasmic binding protein-like II"/>
    <property type="match status" value="1"/>
</dbReference>
<dbReference type="PROSITE" id="PS51318">
    <property type="entry name" value="TAT"/>
    <property type="match status" value="1"/>
</dbReference>
<dbReference type="Pfam" id="PF03401">
    <property type="entry name" value="TctC"/>
    <property type="match status" value="1"/>
</dbReference>
<protein>
    <submittedName>
        <fullName evidence="3">Tripartite tricarboxylate transporter substrate binding protein</fullName>
    </submittedName>
</protein>
<feature type="signal peptide" evidence="2">
    <location>
        <begin position="1"/>
        <end position="39"/>
    </location>
</feature>
<dbReference type="SUPFAM" id="SSF53850">
    <property type="entry name" value="Periplasmic binding protein-like II"/>
    <property type="match status" value="1"/>
</dbReference>
<dbReference type="CDD" id="cd07012">
    <property type="entry name" value="PBP2_Bug_TTT"/>
    <property type="match status" value="1"/>
</dbReference>
<dbReference type="PIRSF" id="PIRSF017082">
    <property type="entry name" value="YflP"/>
    <property type="match status" value="1"/>
</dbReference>
<dbReference type="AlphaFoldDB" id="A0AA42S7W4"/>
<comment type="caution">
    <text evidence="3">The sequence shown here is derived from an EMBL/GenBank/DDBJ whole genome shotgun (WGS) entry which is preliminary data.</text>
</comment>
<dbReference type="EMBL" id="JAOCDZ010000032">
    <property type="protein sequence ID" value="MDH0739928.1"/>
    <property type="molecule type" value="Genomic_DNA"/>
</dbReference>
<evidence type="ECO:0000256" key="2">
    <source>
        <dbReference type="SAM" id="SignalP"/>
    </source>
</evidence>
<dbReference type="InterPro" id="IPR006311">
    <property type="entry name" value="TAT_signal"/>
</dbReference>
<gene>
    <name evidence="3" type="ORF">N5D93_29295</name>
</gene>
<dbReference type="RefSeq" id="WP_259245668.1">
    <property type="nucleotide sequence ID" value="NZ_CBFGSQ010000040.1"/>
</dbReference>
<evidence type="ECO:0000313" key="4">
    <source>
        <dbReference type="Proteomes" id="UP001161094"/>
    </source>
</evidence>
<name>A0AA42S7W4_9BURK</name>